<comment type="caution">
    <text evidence="2">The sequence shown here is derived from an EMBL/GenBank/DDBJ whole genome shotgun (WGS) entry which is preliminary data.</text>
</comment>
<organism evidence="2 3">
    <name type="scientific">Trichomalopsis sarcophagae</name>
    <dbReference type="NCBI Taxonomy" id="543379"/>
    <lineage>
        <taxon>Eukaryota</taxon>
        <taxon>Metazoa</taxon>
        <taxon>Ecdysozoa</taxon>
        <taxon>Arthropoda</taxon>
        <taxon>Hexapoda</taxon>
        <taxon>Insecta</taxon>
        <taxon>Pterygota</taxon>
        <taxon>Neoptera</taxon>
        <taxon>Endopterygota</taxon>
        <taxon>Hymenoptera</taxon>
        <taxon>Apocrita</taxon>
        <taxon>Proctotrupomorpha</taxon>
        <taxon>Chalcidoidea</taxon>
        <taxon>Pteromalidae</taxon>
        <taxon>Pteromalinae</taxon>
        <taxon>Trichomalopsis</taxon>
    </lineage>
</organism>
<accession>A0A232FHX3</accession>
<protein>
    <submittedName>
        <fullName evidence="2">Uncharacterized protein</fullName>
    </submittedName>
</protein>
<reference evidence="2 3" key="1">
    <citation type="journal article" date="2017" name="Curr. Biol.">
        <title>The Evolution of Venom by Co-option of Single-Copy Genes.</title>
        <authorList>
            <person name="Martinson E.O."/>
            <person name="Mrinalini"/>
            <person name="Kelkar Y.D."/>
            <person name="Chang C.H."/>
            <person name="Werren J.H."/>
        </authorList>
    </citation>
    <scope>NUCLEOTIDE SEQUENCE [LARGE SCALE GENOMIC DNA]</scope>
    <source>
        <strain evidence="2 3">Alberta</strain>
        <tissue evidence="2">Whole body</tissue>
    </source>
</reference>
<sequence>MHSSLSAKTVSQLDAGKKRRPDELKEKVSSKTSGEFASSLPTVNGARRRLRELACHSLFVEPRSTMREELEVYQVCECSTCRKRQHLDEHAIISTC</sequence>
<feature type="compositionally biased region" description="Basic and acidic residues" evidence="1">
    <location>
        <begin position="20"/>
        <end position="29"/>
    </location>
</feature>
<proteinExistence type="predicted"/>
<feature type="compositionally biased region" description="Polar residues" evidence="1">
    <location>
        <begin position="1"/>
        <end position="12"/>
    </location>
</feature>
<evidence type="ECO:0000313" key="2">
    <source>
        <dbReference type="EMBL" id="OXU30272.1"/>
    </source>
</evidence>
<evidence type="ECO:0000313" key="3">
    <source>
        <dbReference type="Proteomes" id="UP000215335"/>
    </source>
</evidence>
<keyword evidence="3" id="KW-1185">Reference proteome</keyword>
<dbReference type="Proteomes" id="UP000215335">
    <property type="component" value="Unassembled WGS sequence"/>
</dbReference>
<feature type="compositionally biased region" description="Polar residues" evidence="1">
    <location>
        <begin position="30"/>
        <end position="41"/>
    </location>
</feature>
<evidence type="ECO:0000256" key="1">
    <source>
        <dbReference type="SAM" id="MobiDB-lite"/>
    </source>
</evidence>
<dbReference type="AlphaFoldDB" id="A0A232FHX3"/>
<feature type="region of interest" description="Disordered" evidence="1">
    <location>
        <begin position="1"/>
        <end position="41"/>
    </location>
</feature>
<gene>
    <name evidence="2" type="ORF">TSAR_003407</name>
</gene>
<name>A0A232FHX3_9HYME</name>
<dbReference type="EMBL" id="NNAY01000177">
    <property type="protein sequence ID" value="OXU30272.1"/>
    <property type="molecule type" value="Genomic_DNA"/>
</dbReference>